<evidence type="ECO:0000313" key="11">
    <source>
        <dbReference type="EMBL" id="JAS93110.1"/>
    </source>
</evidence>
<evidence type="ECO:0000259" key="9">
    <source>
        <dbReference type="PROSITE" id="PS50192"/>
    </source>
</evidence>
<dbReference type="CDD" id="cd15848">
    <property type="entry name" value="SNARE_syntaxin1-like"/>
    <property type="match status" value="1"/>
</dbReference>
<dbReference type="AlphaFoldDB" id="A0A1B6JKL4"/>
<dbReference type="GO" id="GO:0012505">
    <property type="term" value="C:endomembrane system"/>
    <property type="evidence" value="ECO:0007669"/>
    <property type="project" value="TreeGrafter"/>
</dbReference>
<keyword evidence="6 8" id="KW-0472">Membrane</keyword>
<dbReference type="SUPFAM" id="SSF47661">
    <property type="entry name" value="t-snare proteins"/>
    <property type="match status" value="1"/>
</dbReference>
<reference evidence="12" key="1">
    <citation type="submission" date="2015-11" db="EMBL/GenBank/DDBJ databases">
        <title>De novo transcriptome assembly of four potential Pierce s Disease insect vectors from Arizona vineyards.</title>
        <authorList>
            <person name="Tassone E.E."/>
        </authorList>
    </citation>
    <scope>NUCLEOTIDE SEQUENCE</scope>
</reference>
<organism evidence="12">
    <name type="scientific">Homalodisca liturata</name>
    <dbReference type="NCBI Taxonomy" id="320908"/>
    <lineage>
        <taxon>Eukaryota</taxon>
        <taxon>Metazoa</taxon>
        <taxon>Ecdysozoa</taxon>
        <taxon>Arthropoda</taxon>
        <taxon>Hexapoda</taxon>
        <taxon>Insecta</taxon>
        <taxon>Pterygota</taxon>
        <taxon>Neoptera</taxon>
        <taxon>Paraneoptera</taxon>
        <taxon>Hemiptera</taxon>
        <taxon>Auchenorrhyncha</taxon>
        <taxon>Membracoidea</taxon>
        <taxon>Cicadellidae</taxon>
        <taxon>Cicadellinae</taxon>
        <taxon>Proconiini</taxon>
        <taxon>Homalodisca</taxon>
    </lineage>
</organism>
<dbReference type="GO" id="GO:0006886">
    <property type="term" value="P:intracellular protein transport"/>
    <property type="evidence" value="ECO:0007669"/>
    <property type="project" value="InterPro"/>
</dbReference>
<comment type="similarity">
    <text evidence="2 7">Belongs to the syntaxin family.</text>
</comment>
<feature type="transmembrane region" description="Helical" evidence="8">
    <location>
        <begin position="307"/>
        <end position="330"/>
    </location>
</feature>
<dbReference type="EMBL" id="GECU01014596">
    <property type="protein sequence ID" value="JAS93110.1"/>
    <property type="molecule type" value="Transcribed_RNA"/>
</dbReference>
<dbReference type="EMBL" id="GECU01020555">
    <property type="protein sequence ID" value="JAS87151.1"/>
    <property type="molecule type" value="Transcribed_RNA"/>
</dbReference>
<dbReference type="Gene3D" id="1.20.5.110">
    <property type="match status" value="1"/>
</dbReference>
<dbReference type="SMART" id="SM00503">
    <property type="entry name" value="SynN"/>
    <property type="match status" value="1"/>
</dbReference>
<dbReference type="GO" id="GO:0006906">
    <property type="term" value="P:vesicle fusion"/>
    <property type="evidence" value="ECO:0007669"/>
    <property type="project" value="TreeGrafter"/>
</dbReference>
<dbReference type="GO" id="GO:0005886">
    <property type="term" value="C:plasma membrane"/>
    <property type="evidence" value="ECO:0007669"/>
    <property type="project" value="TreeGrafter"/>
</dbReference>
<dbReference type="InterPro" id="IPR006011">
    <property type="entry name" value="Syntaxin_N"/>
</dbReference>
<dbReference type="PROSITE" id="PS50192">
    <property type="entry name" value="T_SNARE"/>
    <property type="match status" value="1"/>
</dbReference>
<evidence type="ECO:0000256" key="7">
    <source>
        <dbReference type="RuleBase" id="RU003858"/>
    </source>
</evidence>
<feature type="domain" description="T-SNARE coiled-coil homology" evidence="9">
    <location>
        <begin position="233"/>
        <end position="295"/>
    </location>
</feature>
<evidence type="ECO:0000313" key="10">
    <source>
        <dbReference type="EMBL" id="JAS87151.1"/>
    </source>
</evidence>
<dbReference type="GO" id="GO:0006887">
    <property type="term" value="P:exocytosis"/>
    <property type="evidence" value="ECO:0007669"/>
    <property type="project" value="TreeGrafter"/>
</dbReference>
<dbReference type="Gene3D" id="1.20.58.70">
    <property type="match status" value="1"/>
</dbReference>
<evidence type="ECO:0000256" key="5">
    <source>
        <dbReference type="ARBA" id="ARBA00022989"/>
    </source>
</evidence>
<dbReference type="GO" id="GO:0005484">
    <property type="term" value="F:SNAP receptor activity"/>
    <property type="evidence" value="ECO:0007669"/>
    <property type="project" value="InterPro"/>
</dbReference>
<dbReference type="GO" id="GO:0031201">
    <property type="term" value="C:SNARE complex"/>
    <property type="evidence" value="ECO:0007669"/>
    <property type="project" value="TreeGrafter"/>
</dbReference>
<name>A0A1B6JKL4_9HEMI</name>
<protein>
    <recommendedName>
        <fullName evidence="9">t-SNARE coiled-coil homology domain-containing protein</fullName>
    </recommendedName>
</protein>
<keyword evidence="3 8" id="KW-0812">Transmembrane</keyword>
<gene>
    <name evidence="11" type="ORF">g.49645</name>
    <name evidence="12" type="ORF">g.49650</name>
    <name evidence="10" type="ORF">g.49655</name>
</gene>
<comment type="subcellular location">
    <subcellularLocation>
        <location evidence="1">Membrane</location>
        <topology evidence="1">Single-pass type IV membrane protein</topology>
    </subcellularLocation>
</comment>
<dbReference type="Pfam" id="PF05739">
    <property type="entry name" value="SNARE"/>
    <property type="match status" value="1"/>
</dbReference>
<evidence type="ECO:0000256" key="8">
    <source>
        <dbReference type="SAM" id="Phobius"/>
    </source>
</evidence>
<dbReference type="EMBL" id="GECU01007890">
    <property type="protein sequence ID" value="JAS99816.1"/>
    <property type="molecule type" value="Transcribed_RNA"/>
</dbReference>
<evidence type="ECO:0000256" key="1">
    <source>
        <dbReference type="ARBA" id="ARBA00004211"/>
    </source>
</evidence>
<feature type="non-terminal residue" evidence="12">
    <location>
        <position position="1"/>
    </location>
</feature>
<accession>A0A1B6JKL4</accession>
<dbReference type="SMART" id="SM00397">
    <property type="entry name" value="t_SNARE"/>
    <property type="match status" value="1"/>
</dbReference>
<dbReference type="InterPro" id="IPR010989">
    <property type="entry name" value="SNARE"/>
</dbReference>
<proteinExistence type="inferred from homology"/>
<evidence type="ECO:0000256" key="3">
    <source>
        <dbReference type="ARBA" id="ARBA00022692"/>
    </source>
</evidence>
<dbReference type="PROSITE" id="PS00914">
    <property type="entry name" value="SYNTAXIN"/>
    <property type="match status" value="1"/>
</dbReference>
<evidence type="ECO:0000256" key="4">
    <source>
        <dbReference type="ARBA" id="ARBA00022775"/>
    </source>
</evidence>
<dbReference type="GO" id="GO:0048278">
    <property type="term" value="P:vesicle docking"/>
    <property type="evidence" value="ECO:0007669"/>
    <property type="project" value="TreeGrafter"/>
</dbReference>
<evidence type="ECO:0000313" key="12">
    <source>
        <dbReference type="EMBL" id="JAS99816.1"/>
    </source>
</evidence>
<dbReference type="PANTHER" id="PTHR19957:SF307">
    <property type="entry name" value="PROTEIN SSO1-RELATED"/>
    <property type="match status" value="1"/>
</dbReference>
<evidence type="ECO:0000256" key="2">
    <source>
        <dbReference type="ARBA" id="ARBA00009063"/>
    </source>
</evidence>
<dbReference type="GO" id="GO:0006836">
    <property type="term" value="P:neurotransmitter transport"/>
    <property type="evidence" value="ECO:0007669"/>
    <property type="project" value="UniProtKB-KW"/>
</dbReference>
<dbReference type="InterPro" id="IPR000727">
    <property type="entry name" value="T_SNARE_dom"/>
</dbReference>
<dbReference type="GO" id="GO:0000149">
    <property type="term" value="F:SNARE binding"/>
    <property type="evidence" value="ECO:0007669"/>
    <property type="project" value="TreeGrafter"/>
</dbReference>
<keyword evidence="5 8" id="KW-1133">Transmembrane helix</keyword>
<sequence>SARDNVYYARGLIVAVGNPLKSQVEIRSGLGNGNAAVSFTTQEDGKPKKKASKKVKTVKKTIDAIFKETREIRAWLEAIEEDTKLVKRLQTVILHSAIPDRETKDKLANAMIKIKTLSLRTRSSLKALEKHKEEQLTAVETRMLSVQHSTLSKRFQSAMADYQAVLAHHKDQTESHIKTQLRIVIQTVTRRPAVLAGVTHQTPEELEALLDNETTQVFVDNYVQETQAMKTALQDAKMRHKEMLELEKSIKEMHDLFTDLATMVHTQGEMINVIEYNIEHGTTKVADGNTEMSKAYTKKKSARRKKLWCFILVLCIVGIILAYVALHTLITSIFTF</sequence>
<dbReference type="PANTHER" id="PTHR19957">
    <property type="entry name" value="SYNTAXIN"/>
    <property type="match status" value="1"/>
</dbReference>
<keyword evidence="4" id="KW-0532">Neurotransmitter transport</keyword>
<keyword evidence="4" id="KW-0813">Transport</keyword>
<dbReference type="InterPro" id="IPR006012">
    <property type="entry name" value="Syntaxin/epimorphin_CS"/>
</dbReference>
<dbReference type="InterPro" id="IPR045242">
    <property type="entry name" value="Syntaxin"/>
</dbReference>
<dbReference type="Pfam" id="PF00804">
    <property type="entry name" value="Syntaxin"/>
    <property type="match status" value="1"/>
</dbReference>
<evidence type="ECO:0000256" key="6">
    <source>
        <dbReference type="ARBA" id="ARBA00023136"/>
    </source>
</evidence>